<keyword evidence="2" id="KW-0540">Nuclease</keyword>
<keyword evidence="4" id="KW-0378">Hydrolase</keyword>
<keyword evidence="6" id="KW-0346">Stress response</keyword>
<keyword evidence="5" id="KW-0694">RNA-binding</keyword>
<dbReference type="Proteomes" id="UP000634805">
    <property type="component" value="Unassembled WGS sequence"/>
</dbReference>
<evidence type="ECO:0000256" key="4">
    <source>
        <dbReference type="ARBA" id="ARBA00022801"/>
    </source>
</evidence>
<dbReference type="Pfam" id="PF07927">
    <property type="entry name" value="HicA_toxin"/>
    <property type="match status" value="1"/>
</dbReference>
<keyword evidence="1" id="KW-1277">Toxin-antitoxin system</keyword>
<keyword evidence="3" id="KW-0255">Endonuclease</keyword>
<comment type="caution">
    <text evidence="7">The sequence shown here is derived from an EMBL/GenBank/DDBJ whole genome shotgun (WGS) entry which is preliminary data.</text>
</comment>
<evidence type="ECO:0000256" key="3">
    <source>
        <dbReference type="ARBA" id="ARBA00022759"/>
    </source>
</evidence>
<evidence type="ECO:0000256" key="1">
    <source>
        <dbReference type="ARBA" id="ARBA00022649"/>
    </source>
</evidence>
<evidence type="ECO:0000256" key="5">
    <source>
        <dbReference type="ARBA" id="ARBA00022884"/>
    </source>
</evidence>
<evidence type="ECO:0000256" key="2">
    <source>
        <dbReference type="ARBA" id="ARBA00022722"/>
    </source>
</evidence>
<dbReference type="AlphaFoldDB" id="A0A811T7W8"/>
<organism evidence="7 9">
    <name type="scientific">Candidatus Argoarchaeum ethanivorans</name>
    <dbReference type="NCBI Taxonomy" id="2608793"/>
    <lineage>
        <taxon>Archaea</taxon>
        <taxon>Methanobacteriati</taxon>
        <taxon>Methanobacteriota</taxon>
        <taxon>Stenosarchaea group</taxon>
        <taxon>Methanomicrobia</taxon>
        <taxon>Methanosarcinales</taxon>
        <taxon>Methanosarcinales incertae sedis</taxon>
        <taxon>GOM Arc I cluster</taxon>
        <taxon>Candidatus Argoarchaeum</taxon>
    </lineage>
</organism>
<name>A0A811T7W8_9EURY</name>
<dbReference type="InterPro" id="IPR012933">
    <property type="entry name" value="HicA_mRNA_interferase"/>
</dbReference>
<dbReference type="SUPFAM" id="SSF54786">
    <property type="entry name" value="YcfA/nrd intein domain"/>
    <property type="match status" value="1"/>
</dbReference>
<dbReference type="Gene3D" id="3.30.920.30">
    <property type="entry name" value="Hypothetical protein"/>
    <property type="match status" value="1"/>
</dbReference>
<dbReference type="InterPro" id="IPR038570">
    <property type="entry name" value="HicA_sf"/>
</dbReference>
<dbReference type="GO" id="GO:0004519">
    <property type="term" value="F:endonuclease activity"/>
    <property type="evidence" value="ECO:0007669"/>
    <property type="project" value="UniProtKB-KW"/>
</dbReference>
<evidence type="ECO:0000313" key="8">
    <source>
        <dbReference type="EMBL" id="CAD6492537.1"/>
    </source>
</evidence>
<dbReference type="GO" id="GO:0003729">
    <property type="term" value="F:mRNA binding"/>
    <property type="evidence" value="ECO:0007669"/>
    <property type="project" value="InterPro"/>
</dbReference>
<evidence type="ECO:0000313" key="7">
    <source>
        <dbReference type="EMBL" id="CAD6490707.1"/>
    </source>
</evidence>
<evidence type="ECO:0000256" key="6">
    <source>
        <dbReference type="ARBA" id="ARBA00023016"/>
    </source>
</evidence>
<proteinExistence type="predicted"/>
<protein>
    <submittedName>
        <fullName evidence="7">HicA toxin of bacterial toxin-antitoxin</fullName>
    </submittedName>
</protein>
<reference evidence="7" key="1">
    <citation type="submission" date="2020-10" db="EMBL/GenBank/DDBJ databases">
        <authorList>
            <person name="Hahn C.J."/>
            <person name="Laso-Perez R."/>
            <person name="Vulcano F."/>
            <person name="Vaziourakis K.-M."/>
            <person name="Stokke R."/>
            <person name="Steen I.H."/>
            <person name="Teske A."/>
            <person name="Boetius A."/>
            <person name="Liebeke M."/>
            <person name="Amann R."/>
            <person name="Knittel K."/>
        </authorList>
    </citation>
    <scope>NUCLEOTIDE SEQUENCE</scope>
    <source>
        <strain evidence="8">Gfbio:e3339647-f889-4370-9287-4fb5cb688e4c:AG392D22_GoMArc1</strain>
        <strain evidence="7">Gfbio:e3339647-f889-4370-9287-4fb5cb688e4c:AG394J04_GoMArc1</strain>
    </source>
</reference>
<sequence>MAKLPRISGIEAVKAFNKAGWFVARQTGHTIMVKHSSVVTLSVPRHKELDRGTLRKLIKFAGLTVDEFVELLQR</sequence>
<dbReference type="GO" id="GO:0016787">
    <property type="term" value="F:hydrolase activity"/>
    <property type="evidence" value="ECO:0007669"/>
    <property type="project" value="UniProtKB-KW"/>
</dbReference>
<accession>A0A811T7W8</accession>
<gene>
    <name evidence="8" type="ORF">EMLJLAPB_00316</name>
    <name evidence="7" type="ORF">FFODKBPE_00005</name>
</gene>
<dbReference type="EMBL" id="CAJHIP010000001">
    <property type="protein sequence ID" value="CAD6490707.1"/>
    <property type="molecule type" value="Genomic_DNA"/>
</dbReference>
<dbReference type="Proteomes" id="UP000603056">
    <property type="component" value="Unassembled WGS sequence"/>
</dbReference>
<dbReference type="EMBL" id="CAJHIS010000005">
    <property type="protein sequence ID" value="CAD6492537.1"/>
    <property type="molecule type" value="Genomic_DNA"/>
</dbReference>
<evidence type="ECO:0000313" key="9">
    <source>
        <dbReference type="Proteomes" id="UP000603056"/>
    </source>
</evidence>